<dbReference type="FunFam" id="3.40.50.970:FF:000003">
    <property type="entry name" value="Transketolase"/>
    <property type="match status" value="1"/>
</dbReference>
<dbReference type="AlphaFoldDB" id="A0A9P8NUM8"/>
<accession>A0A9P8NUM8</accession>
<comment type="caution">
    <text evidence="20">The sequence shown here is derived from an EMBL/GenBank/DDBJ whole genome shotgun (WGS) entry which is preliminary data.</text>
</comment>
<evidence type="ECO:0000256" key="1">
    <source>
        <dbReference type="ARBA" id="ARBA00001941"/>
    </source>
</evidence>
<evidence type="ECO:0000256" key="12">
    <source>
        <dbReference type="ARBA" id="ARBA00051389"/>
    </source>
</evidence>
<dbReference type="SUPFAM" id="SSF52518">
    <property type="entry name" value="Thiamin diphosphate-binding fold (THDP-binding)"/>
    <property type="match status" value="2"/>
</dbReference>
<feature type="binding site" evidence="16">
    <location>
        <position position="192"/>
    </location>
    <ligand>
        <name>Mg(2+)</name>
        <dbReference type="ChEBI" id="CHEBI:18420"/>
    </ligand>
</feature>
<organism evidence="20 21">
    <name type="scientific">Ogataea polymorpha</name>
    <dbReference type="NCBI Taxonomy" id="460523"/>
    <lineage>
        <taxon>Eukaryota</taxon>
        <taxon>Fungi</taxon>
        <taxon>Dikarya</taxon>
        <taxon>Ascomycota</taxon>
        <taxon>Saccharomycotina</taxon>
        <taxon>Pichiomycetes</taxon>
        <taxon>Pichiales</taxon>
        <taxon>Pichiaceae</taxon>
        <taxon>Ogataea</taxon>
    </lineage>
</organism>
<evidence type="ECO:0000256" key="5">
    <source>
        <dbReference type="ARBA" id="ARBA00022679"/>
    </source>
</evidence>
<feature type="binding site" evidence="16">
    <location>
        <position position="194"/>
    </location>
    <ligand>
        <name>Mg(2+)</name>
        <dbReference type="ChEBI" id="CHEBI:18420"/>
    </ligand>
</feature>
<feature type="binding site" evidence="15">
    <location>
        <position position="192"/>
    </location>
    <ligand>
        <name>thiamine diphosphate</name>
        <dbReference type="ChEBI" id="CHEBI:58937"/>
    </ligand>
</feature>
<dbReference type="Pfam" id="PF22613">
    <property type="entry name" value="Transketolase_C_1"/>
    <property type="match status" value="1"/>
</dbReference>
<gene>
    <name evidence="20" type="ORF">OGATHE_005722</name>
</gene>
<feature type="binding site" evidence="14">
    <location>
        <position position="362"/>
    </location>
    <ligand>
        <name>substrate</name>
    </ligand>
</feature>
<keyword evidence="8 15" id="KW-0786">Thiamine pyrophosphate</keyword>
<feature type="site" description="Important for catalytic activity" evidence="17">
    <location>
        <position position="268"/>
    </location>
</feature>
<dbReference type="FunFam" id="3.40.50.920:FF:000012">
    <property type="entry name" value="Transketolase, variant 1"/>
    <property type="match status" value="1"/>
</dbReference>
<feature type="binding site" evidence="14">
    <location>
        <position position="490"/>
    </location>
    <ligand>
        <name>substrate</name>
    </ligand>
</feature>
<comment type="cofactor">
    <cofactor evidence="16">
        <name>Mg(2+)</name>
        <dbReference type="ChEBI" id="CHEBI:18420"/>
    </cofactor>
    <text evidence="16">Binds 1 Mg(2+) ion per subunit. Can also utilize other divalent metal cations, such as Ca(2+), Mn(2+) and Co(2+).</text>
</comment>
<feature type="domain" description="Transketolase-like pyrimidine-binding" evidence="19">
    <location>
        <begin position="359"/>
        <end position="542"/>
    </location>
</feature>
<comment type="subcellular location">
    <subcellularLocation>
        <location evidence="2">Peroxisome</location>
    </subcellularLocation>
</comment>
<evidence type="ECO:0000256" key="16">
    <source>
        <dbReference type="PIRSR" id="PIRSR605478-4"/>
    </source>
</evidence>
<dbReference type="InterPro" id="IPR033247">
    <property type="entry name" value="Transketolase_fam"/>
</dbReference>
<evidence type="ECO:0000256" key="13">
    <source>
        <dbReference type="PIRSR" id="PIRSR605478-1"/>
    </source>
</evidence>
<comment type="cofactor">
    <cofactor evidence="18">
        <name>Mg(2+)</name>
        <dbReference type="ChEBI" id="CHEBI:18420"/>
    </cofactor>
    <cofactor evidence="18">
        <name>Ca(2+)</name>
        <dbReference type="ChEBI" id="CHEBI:29108"/>
    </cofactor>
    <cofactor evidence="18">
        <name>Mn(2+)</name>
        <dbReference type="ChEBI" id="CHEBI:29035"/>
    </cofactor>
    <cofactor evidence="18">
        <name>Co(2+)</name>
        <dbReference type="ChEBI" id="CHEBI:48828"/>
    </cofactor>
    <text evidence="18">Binds 1 Mg(2+) ion per subunit. Can also utilize other divalent metal cations, such as Ca(2+), Mn(2+) and Co(2+).</text>
</comment>
<reference evidence="20" key="1">
    <citation type="journal article" date="2021" name="Open Biol.">
        <title>Shared evolutionary footprints suggest mitochondrial oxidative damage underlies multiple complex I losses in fungi.</title>
        <authorList>
            <person name="Schikora-Tamarit M.A."/>
            <person name="Marcet-Houben M."/>
            <person name="Nosek J."/>
            <person name="Gabaldon T."/>
        </authorList>
    </citation>
    <scope>NUCLEOTIDE SEQUENCE</scope>
    <source>
        <strain evidence="20">NCAIM Y.01608</strain>
    </source>
</reference>
<dbReference type="GO" id="GO:0005634">
    <property type="term" value="C:nucleus"/>
    <property type="evidence" value="ECO:0007669"/>
    <property type="project" value="TreeGrafter"/>
</dbReference>
<dbReference type="GO" id="GO:0047896">
    <property type="term" value="F:formaldehyde transketolase activity"/>
    <property type="evidence" value="ECO:0007669"/>
    <property type="project" value="UniProtKB-EC"/>
</dbReference>
<dbReference type="Gene3D" id="3.40.50.970">
    <property type="match status" value="2"/>
</dbReference>
<protein>
    <recommendedName>
        <fullName evidence="18">Transketolase</fullName>
        <ecNumber evidence="18">2.2.1.1</ecNumber>
    </recommendedName>
</protein>
<dbReference type="PROSITE" id="PS00802">
    <property type="entry name" value="TRANSKETOLASE_2"/>
    <property type="match status" value="1"/>
</dbReference>
<feature type="binding site" evidence="14">
    <location>
        <position position="268"/>
    </location>
    <ligand>
        <name>substrate</name>
    </ligand>
</feature>
<keyword evidence="10" id="KW-0576">Peroxisome</keyword>
<feature type="binding site" evidence="14">
    <location>
        <position position="478"/>
    </location>
    <ligand>
        <name>substrate</name>
    </ligand>
</feature>
<dbReference type="Gene3D" id="3.40.50.920">
    <property type="match status" value="1"/>
</dbReference>
<dbReference type="Proteomes" id="UP000788993">
    <property type="component" value="Unassembled WGS sequence"/>
</dbReference>
<dbReference type="PROSITE" id="PS00801">
    <property type="entry name" value="TRANSKETOLASE_1"/>
    <property type="match status" value="1"/>
</dbReference>
<feature type="binding site" evidence="15">
    <location>
        <position position="71"/>
    </location>
    <ligand>
        <name>thiamine diphosphate</name>
        <dbReference type="ChEBI" id="CHEBI:58937"/>
    </ligand>
</feature>
<dbReference type="SMART" id="SM00861">
    <property type="entry name" value="Transket_pyr"/>
    <property type="match status" value="1"/>
</dbReference>
<evidence type="ECO:0000256" key="7">
    <source>
        <dbReference type="ARBA" id="ARBA00022842"/>
    </source>
</evidence>
<keyword evidence="6 16" id="KW-0479">Metal-binding</keyword>
<dbReference type="InterPro" id="IPR005478">
    <property type="entry name" value="Transketolase_bac-like"/>
</dbReference>
<dbReference type="NCBIfam" id="TIGR00232">
    <property type="entry name" value="tktlase_bact"/>
    <property type="match status" value="1"/>
</dbReference>
<evidence type="ECO:0000256" key="6">
    <source>
        <dbReference type="ARBA" id="ARBA00022723"/>
    </source>
</evidence>
<name>A0A9P8NUM8_9ASCO</name>
<comment type="catalytic activity">
    <reaction evidence="12">
        <text>D-xylulose 5-phosphate + formaldehyde = dihydroxyacetone + D-glyceraldehyde 3-phosphate</text>
        <dbReference type="Rhea" id="RHEA:24264"/>
        <dbReference type="ChEBI" id="CHEBI:16016"/>
        <dbReference type="ChEBI" id="CHEBI:16842"/>
        <dbReference type="ChEBI" id="CHEBI:57737"/>
        <dbReference type="ChEBI" id="CHEBI:59776"/>
        <dbReference type="EC" id="2.2.1.3"/>
    </reaction>
</comment>
<feature type="binding site" evidence="14">
    <location>
        <position position="486"/>
    </location>
    <ligand>
        <name>substrate</name>
    </ligand>
</feature>
<feature type="binding site" evidence="14">
    <location>
        <position position="31"/>
    </location>
    <ligand>
        <name>substrate</name>
    </ligand>
</feature>
<evidence type="ECO:0000256" key="18">
    <source>
        <dbReference type="RuleBase" id="RU004996"/>
    </source>
</evidence>
<comment type="similarity">
    <text evidence="3 18">Belongs to the transketolase family.</text>
</comment>
<evidence type="ECO:0000313" key="21">
    <source>
        <dbReference type="Proteomes" id="UP000788993"/>
    </source>
</evidence>
<comment type="catalytic activity">
    <reaction evidence="11 18">
        <text>D-sedoheptulose 7-phosphate + D-glyceraldehyde 3-phosphate = aldehydo-D-ribose 5-phosphate + D-xylulose 5-phosphate</text>
        <dbReference type="Rhea" id="RHEA:10508"/>
        <dbReference type="ChEBI" id="CHEBI:57483"/>
        <dbReference type="ChEBI" id="CHEBI:57737"/>
        <dbReference type="ChEBI" id="CHEBI:58273"/>
        <dbReference type="ChEBI" id="CHEBI:59776"/>
        <dbReference type="EC" id="2.2.1.1"/>
    </reaction>
</comment>
<evidence type="ECO:0000256" key="3">
    <source>
        <dbReference type="ARBA" id="ARBA00007131"/>
    </source>
</evidence>
<feature type="binding site" evidence="15">
    <location>
        <begin position="121"/>
        <end position="123"/>
    </location>
    <ligand>
        <name>thiamine diphosphate</name>
        <dbReference type="ChEBI" id="CHEBI:58937"/>
    </ligand>
</feature>
<dbReference type="FunFam" id="3.40.50.970:FF:000004">
    <property type="entry name" value="Transketolase"/>
    <property type="match status" value="1"/>
</dbReference>
<evidence type="ECO:0000256" key="10">
    <source>
        <dbReference type="ARBA" id="ARBA00023140"/>
    </source>
</evidence>
<dbReference type="InterPro" id="IPR009014">
    <property type="entry name" value="Transketo_C/PFOR_II"/>
</dbReference>
<sequence length="689" mass="75231">MTTDNSQTHQLVLSSFRCLIADLVQHYGGGHPGGAMGMAAMGVALWKYAMNYSPSNPDFFNRDRFVLSNGHTCLFQYVFLHLSGYKHMTMEQLKTYHSDRPDSYCPGHPEIEHPGVEVTTGPLGQGIANAVGLSIASKNLAALYNRPGYDVVDNSIFCIVGDACLQEGVGLEAISLAGHLGLGNLIVLYDNNQVTCDGSADVANTEDVAAKFRACQWAVLDVANGSEDVEAIVGAIDRAKQITDRPVLINVHTVIGYGALNQGEASAHGAALGDDNVRQLKLKNGLDPDLRFHVPQEVYEFFSDCVPRGQHSERLWEEKVAKYTEQYPELAAEFARRVAGKLPADWKKHIPTEFPSGPTPTRKSSGLVFAPLAKAIDSIIAGTADLTPSVHVSWPGARDFQKPQLQTKCGLGGDYSGRYIHYGIREHAMAAIANGIAAYNRGTFVPVTSTFLMFYLYAAPAVRMGALQELQTIHVATHDSIGTGEDGPTHQPIALPAFYRALPNSLFLRPADSEETAGAWEAAMDFKHGPSLISLSRQALPQLGVTARDKVALGAYVVKPEAEPQLQLLATGSDLQLALKAAEELARRGIRTRVVSFPCTQLFEQQSTEYKQSVLLRGKIPSVAVESYAVNGWERYATAGYSMRTFGKSLPGHAAYEYFGFSPHRVADRVEKYFRSATPEKLWYFEDLN</sequence>
<feature type="binding site" evidence="14">
    <location>
        <position position="537"/>
    </location>
    <ligand>
        <name>substrate</name>
    </ligand>
</feature>
<dbReference type="PANTHER" id="PTHR43522:SF6">
    <property type="entry name" value="TRANSKETOLASE-LIKE PYRIMIDINE-BINDING DOMAIN-CONTAINING PROTEIN-RELATED"/>
    <property type="match status" value="1"/>
</dbReference>
<evidence type="ECO:0000256" key="17">
    <source>
        <dbReference type="PIRSR" id="PIRSR605478-5"/>
    </source>
</evidence>
<dbReference type="GO" id="GO:0015945">
    <property type="term" value="P:methanol metabolic process"/>
    <property type="evidence" value="ECO:0007669"/>
    <property type="project" value="UniProtKB-KW"/>
</dbReference>
<feature type="binding site" evidence="15">
    <location>
        <position position="268"/>
    </location>
    <ligand>
        <name>thiamine diphosphate</name>
        <dbReference type="ChEBI" id="CHEBI:58937"/>
    </ligand>
</feature>
<evidence type="ECO:0000256" key="15">
    <source>
        <dbReference type="PIRSR" id="PIRSR605478-3"/>
    </source>
</evidence>
<evidence type="ECO:0000313" key="20">
    <source>
        <dbReference type="EMBL" id="KAH3659677.1"/>
    </source>
</evidence>
<dbReference type="GO" id="GO:0046872">
    <property type="term" value="F:metal ion binding"/>
    <property type="evidence" value="ECO:0007669"/>
    <property type="project" value="UniProtKB-KW"/>
</dbReference>
<comment type="cofactor">
    <cofactor evidence="1">
        <name>Co(2+)</name>
        <dbReference type="ChEBI" id="CHEBI:48828"/>
    </cofactor>
</comment>
<evidence type="ECO:0000256" key="8">
    <source>
        <dbReference type="ARBA" id="ARBA00023052"/>
    </source>
</evidence>
<keyword evidence="21" id="KW-1185">Reference proteome</keyword>
<feature type="active site" description="Proton donor" evidence="13">
    <location>
        <position position="426"/>
    </location>
</feature>
<feature type="binding site" evidence="14">
    <location>
        <position position="389"/>
    </location>
    <ligand>
        <name>substrate</name>
    </ligand>
</feature>
<comment type="cofactor">
    <cofactor evidence="15">
        <name>thiamine diphosphate</name>
        <dbReference type="ChEBI" id="CHEBI:58937"/>
    </cofactor>
    <text evidence="15">Binds 1 thiamine pyrophosphate per subunit. During the reaction, the substrate forms a covalent intermediate with the cofactor.</text>
</comment>
<feature type="site" description="Important for catalytic activity" evidence="17">
    <location>
        <position position="31"/>
    </location>
</feature>
<dbReference type="InterPro" id="IPR029061">
    <property type="entry name" value="THDP-binding"/>
</dbReference>
<evidence type="ECO:0000256" key="11">
    <source>
        <dbReference type="ARBA" id="ARBA00049473"/>
    </source>
</evidence>
<reference evidence="20" key="2">
    <citation type="submission" date="2021-01" db="EMBL/GenBank/DDBJ databases">
        <authorList>
            <person name="Schikora-Tamarit M.A."/>
        </authorList>
    </citation>
    <scope>NUCLEOTIDE SEQUENCE</scope>
    <source>
        <strain evidence="20">NCAIM Y.01608</strain>
    </source>
</reference>
<dbReference type="PANTHER" id="PTHR43522">
    <property type="entry name" value="TRANSKETOLASE"/>
    <property type="match status" value="1"/>
</dbReference>
<feature type="binding site" evidence="16">
    <location>
        <position position="162"/>
    </location>
    <ligand>
        <name>Mg(2+)</name>
        <dbReference type="ChEBI" id="CHEBI:18420"/>
    </ligand>
</feature>
<dbReference type="GO" id="GO:0005777">
    <property type="term" value="C:peroxisome"/>
    <property type="evidence" value="ECO:0007669"/>
    <property type="project" value="UniProtKB-SubCell"/>
</dbReference>
<feature type="binding site" evidence="15">
    <location>
        <position position="454"/>
    </location>
    <ligand>
        <name>thiamine diphosphate</name>
        <dbReference type="ChEBI" id="CHEBI:58937"/>
    </ligand>
</feature>
<dbReference type="CDD" id="cd07033">
    <property type="entry name" value="TPP_PYR_DXS_TK_like"/>
    <property type="match status" value="1"/>
</dbReference>
<dbReference type="SUPFAM" id="SSF52922">
    <property type="entry name" value="TK C-terminal domain-like"/>
    <property type="match status" value="1"/>
</dbReference>
<dbReference type="InterPro" id="IPR049557">
    <property type="entry name" value="Transketolase_CS"/>
</dbReference>
<evidence type="ECO:0000256" key="14">
    <source>
        <dbReference type="PIRSR" id="PIRSR605478-2"/>
    </source>
</evidence>
<dbReference type="InterPro" id="IPR020826">
    <property type="entry name" value="Transketolase_BS"/>
</dbReference>
<keyword evidence="18" id="KW-0106">Calcium</keyword>
<proteinExistence type="inferred from homology"/>
<dbReference type="EMBL" id="JAEUBD010001504">
    <property type="protein sequence ID" value="KAH3659677.1"/>
    <property type="molecule type" value="Genomic_DNA"/>
</dbReference>
<keyword evidence="5 18" id="KW-0808">Transferase</keyword>
<dbReference type="InterPro" id="IPR005474">
    <property type="entry name" value="Transketolase_N"/>
</dbReference>
<dbReference type="GO" id="GO:0004802">
    <property type="term" value="F:transketolase activity"/>
    <property type="evidence" value="ECO:0007669"/>
    <property type="project" value="UniProtKB-EC"/>
</dbReference>
<dbReference type="GO" id="GO:0006098">
    <property type="term" value="P:pentose-phosphate shunt"/>
    <property type="evidence" value="ECO:0007669"/>
    <property type="project" value="TreeGrafter"/>
</dbReference>
<dbReference type="CDD" id="cd02012">
    <property type="entry name" value="TPP_TK"/>
    <property type="match status" value="1"/>
</dbReference>
<dbReference type="Pfam" id="PF02779">
    <property type="entry name" value="Transket_pyr"/>
    <property type="match status" value="1"/>
</dbReference>
<dbReference type="InterPro" id="IPR005475">
    <property type="entry name" value="Transketolase-like_Pyr-bd"/>
</dbReference>
<dbReference type="Pfam" id="PF00456">
    <property type="entry name" value="Transketolase_N"/>
    <property type="match status" value="1"/>
</dbReference>
<dbReference type="GO" id="GO:0005829">
    <property type="term" value="C:cytosol"/>
    <property type="evidence" value="ECO:0007669"/>
    <property type="project" value="TreeGrafter"/>
</dbReference>
<evidence type="ECO:0000256" key="9">
    <source>
        <dbReference type="ARBA" id="ARBA00023095"/>
    </source>
</evidence>
<dbReference type="EC" id="2.2.1.1" evidence="18"/>
<keyword evidence="9" id="KW-0485">Methanol utilization</keyword>
<dbReference type="InterPro" id="IPR055152">
    <property type="entry name" value="Transketolase-like_C_2"/>
</dbReference>
<keyword evidence="7 16" id="KW-0460">Magnesium</keyword>
<evidence type="ECO:0000256" key="2">
    <source>
        <dbReference type="ARBA" id="ARBA00004275"/>
    </source>
</evidence>
<evidence type="ECO:0000256" key="4">
    <source>
        <dbReference type="ARBA" id="ARBA00011738"/>
    </source>
</evidence>
<comment type="function">
    <text evidence="18">Catalyzes the transfer of a two-carbon ketol group from a ketose donor to an aldose acceptor, via a covalent intermediate with the cofactor thiamine pyrophosphate.</text>
</comment>
<comment type="subunit">
    <text evidence="4 18">Homodimer.</text>
</comment>
<evidence type="ECO:0000259" key="19">
    <source>
        <dbReference type="SMART" id="SM00861"/>
    </source>
</evidence>